<accession>A0A5C5RSE5</accession>
<dbReference type="RefSeq" id="WP_146430528.1">
    <property type="nucleotide sequence ID" value="NZ_VIGV01000001.1"/>
</dbReference>
<dbReference type="InterPro" id="IPR036649">
    <property type="entry name" value="Pyrophosphatase_sf"/>
</dbReference>
<dbReference type="OrthoDB" id="9798247at2"/>
<proteinExistence type="predicted"/>
<dbReference type="GO" id="GO:0000287">
    <property type="term" value="F:magnesium ion binding"/>
    <property type="evidence" value="ECO:0007669"/>
    <property type="project" value="InterPro"/>
</dbReference>
<dbReference type="Proteomes" id="UP000319792">
    <property type="component" value="Unassembled WGS sequence"/>
</dbReference>
<protein>
    <submittedName>
        <fullName evidence="1">Inorganic pyrophosphatase</fullName>
    </submittedName>
</protein>
<dbReference type="GO" id="GO:0006796">
    <property type="term" value="P:phosphate-containing compound metabolic process"/>
    <property type="evidence" value="ECO:0007669"/>
    <property type="project" value="InterPro"/>
</dbReference>
<reference evidence="1 2" key="2">
    <citation type="submission" date="2019-08" db="EMBL/GenBank/DDBJ databases">
        <title>Tsukamurella conjunctivitidis sp. nov., Tsukamurella assacharolytica sp. nov. and Tsukamurella sputae sp. nov. isolated from patients with conjunctivitis, bacteraemia (lymphoma) and respiratory infection (sputum) in Hong Kong.</title>
        <authorList>
            <person name="Fok K.M.N."/>
            <person name="Fong J.Y.H."/>
        </authorList>
    </citation>
    <scope>NUCLEOTIDE SEQUENCE [LARGE SCALE GENOMIC DNA]</scope>
    <source>
        <strain evidence="1 2">HKU70</strain>
    </source>
</reference>
<sequence length="128" mass="13739">MRDAASDRYFRALDEIVRDSEVIIDRPRGSAHPRHSEIVYPFDYGYLAGTTGGDGEGIDVFVGSATGAGVVAVALTADPRKGDAEIKVLLDCAVREVERIRVFLRDALDLGGHIVTRAAEHGQSVDGT</sequence>
<name>A0A5C5RSE5_9ACTN</name>
<dbReference type="GO" id="GO:0005737">
    <property type="term" value="C:cytoplasm"/>
    <property type="evidence" value="ECO:0007669"/>
    <property type="project" value="InterPro"/>
</dbReference>
<organism evidence="1 2">
    <name type="scientific">Tsukamurella sputi</name>
    <dbReference type="NCBI Taxonomy" id="2591848"/>
    <lineage>
        <taxon>Bacteria</taxon>
        <taxon>Bacillati</taxon>
        <taxon>Actinomycetota</taxon>
        <taxon>Actinomycetes</taxon>
        <taxon>Mycobacteriales</taxon>
        <taxon>Tsukamurellaceae</taxon>
        <taxon>Tsukamurella</taxon>
    </lineage>
</organism>
<evidence type="ECO:0000313" key="1">
    <source>
        <dbReference type="EMBL" id="TWS26006.1"/>
    </source>
</evidence>
<comment type="caution">
    <text evidence="1">The sequence shown here is derived from an EMBL/GenBank/DDBJ whole genome shotgun (WGS) entry which is preliminary data.</text>
</comment>
<dbReference type="GO" id="GO:0004427">
    <property type="term" value="F:inorganic diphosphate phosphatase activity"/>
    <property type="evidence" value="ECO:0007669"/>
    <property type="project" value="InterPro"/>
</dbReference>
<dbReference type="SUPFAM" id="SSF50324">
    <property type="entry name" value="Inorganic pyrophosphatase"/>
    <property type="match status" value="1"/>
</dbReference>
<gene>
    <name evidence="1" type="ORF">FK268_01780</name>
</gene>
<reference evidence="1 2" key="1">
    <citation type="submission" date="2019-06" db="EMBL/GenBank/DDBJ databases">
        <authorList>
            <person name="Teng J.L.L."/>
            <person name="Lee H.H."/>
            <person name="Lau S.K.P."/>
            <person name="Woo P.C.Y."/>
        </authorList>
    </citation>
    <scope>NUCLEOTIDE SEQUENCE [LARGE SCALE GENOMIC DNA]</scope>
    <source>
        <strain evidence="1 2">HKU70</strain>
    </source>
</reference>
<dbReference type="AlphaFoldDB" id="A0A5C5RSE5"/>
<evidence type="ECO:0000313" key="2">
    <source>
        <dbReference type="Proteomes" id="UP000319792"/>
    </source>
</evidence>
<dbReference type="Gene3D" id="3.90.80.10">
    <property type="entry name" value="Inorganic pyrophosphatase"/>
    <property type="match status" value="1"/>
</dbReference>
<keyword evidence="2" id="KW-1185">Reference proteome</keyword>
<dbReference type="EMBL" id="VIGV01000001">
    <property type="protein sequence ID" value="TWS26006.1"/>
    <property type="molecule type" value="Genomic_DNA"/>
</dbReference>